<dbReference type="PANTHER" id="PTHR35910">
    <property type="entry name" value="2EXR DOMAIN-CONTAINING PROTEIN"/>
    <property type="match status" value="1"/>
</dbReference>
<organism evidence="2 3">
    <name type="scientific">Stachybotrys elegans</name>
    <dbReference type="NCBI Taxonomy" id="80388"/>
    <lineage>
        <taxon>Eukaryota</taxon>
        <taxon>Fungi</taxon>
        <taxon>Dikarya</taxon>
        <taxon>Ascomycota</taxon>
        <taxon>Pezizomycotina</taxon>
        <taxon>Sordariomycetes</taxon>
        <taxon>Hypocreomycetidae</taxon>
        <taxon>Hypocreales</taxon>
        <taxon>Stachybotryaceae</taxon>
        <taxon>Stachybotrys</taxon>
    </lineage>
</organism>
<reference evidence="2" key="1">
    <citation type="journal article" date="2021" name="Nat. Commun.">
        <title>Genetic determinants of endophytism in the Arabidopsis root mycobiome.</title>
        <authorList>
            <person name="Mesny F."/>
            <person name="Miyauchi S."/>
            <person name="Thiergart T."/>
            <person name="Pickel B."/>
            <person name="Atanasova L."/>
            <person name="Karlsson M."/>
            <person name="Huettel B."/>
            <person name="Barry K.W."/>
            <person name="Haridas S."/>
            <person name="Chen C."/>
            <person name="Bauer D."/>
            <person name="Andreopoulos W."/>
            <person name="Pangilinan J."/>
            <person name="LaButti K."/>
            <person name="Riley R."/>
            <person name="Lipzen A."/>
            <person name="Clum A."/>
            <person name="Drula E."/>
            <person name="Henrissat B."/>
            <person name="Kohler A."/>
            <person name="Grigoriev I.V."/>
            <person name="Martin F.M."/>
            <person name="Hacquard S."/>
        </authorList>
    </citation>
    <scope>NUCLEOTIDE SEQUENCE</scope>
    <source>
        <strain evidence="2">MPI-CAGE-CH-0235</strain>
    </source>
</reference>
<comment type="caution">
    <text evidence="2">The sequence shown here is derived from an EMBL/GenBank/DDBJ whole genome shotgun (WGS) entry which is preliminary data.</text>
</comment>
<dbReference type="Pfam" id="PF20150">
    <property type="entry name" value="2EXR"/>
    <property type="match status" value="1"/>
</dbReference>
<sequence>MSQENRFTIFNSTRKSTAEFHLFPQLPAEVRQLIWTAALQPSRRIISVTLEKTDGYIRDPNDDGAKGYRTVMRVDQGFSKLLRVNREARRLALRFYRLHVPGCFRHPGPVHKPMVVYVNPERDVIQIEWACLAEVLIRFLLDLKRLDPRGIGLVNLAWSKRGLEHFVMLLTGNQSQYGPFRRGISHVRQVYFVAESGFYRTSRWEYVDSGTVHFNHSLPIEGHSIVYEYLGPDPRPIGPDMSPYDWTGPLMLPTKWSGLLREVGFQPAHTIDHCFKVSFVPEPNSTGALNSYGYGNSAKATAGGYSGILTREAGERWLRGDWEVFPRVAMLRSSSGGGSGGADVVVQENEDVRPAFGFWLFPLARCGDATPGSDWELREFLRSSLDEAPKGPRKDWWLEISECKPELCLYNMI</sequence>
<dbReference type="InterPro" id="IPR045518">
    <property type="entry name" value="2EXR"/>
</dbReference>
<evidence type="ECO:0000313" key="3">
    <source>
        <dbReference type="Proteomes" id="UP000813444"/>
    </source>
</evidence>
<feature type="domain" description="2EXR" evidence="1">
    <location>
        <begin position="20"/>
        <end position="125"/>
    </location>
</feature>
<keyword evidence="3" id="KW-1185">Reference proteome</keyword>
<protein>
    <recommendedName>
        <fullName evidence="1">2EXR domain-containing protein</fullName>
    </recommendedName>
</protein>
<gene>
    <name evidence="2" type="ORF">B0I35DRAFT_478087</name>
</gene>
<proteinExistence type="predicted"/>
<dbReference type="Proteomes" id="UP000813444">
    <property type="component" value="Unassembled WGS sequence"/>
</dbReference>
<dbReference type="EMBL" id="JAGPNK010000006">
    <property type="protein sequence ID" value="KAH7319767.1"/>
    <property type="molecule type" value="Genomic_DNA"/>
</dbReference>
<dbReference type="AlphaFoldDB" id="A0A8K0SSH1"/>
<evidence type="ECO:0000313" key="2">
    <source>
        <dbReference type="EMBL" id="KAH7319767.1"/>
    </source>
</evidence>
<name>A0A8K0SSH1_9HYPO</name>
<evidence type="ECO:0000259" key="1">
    <source>
        <dbReference type="Pfam" id="PF20150"/>
    </source>
</evidence>
<dbReference type="PANTHER" id="PTHR35910:SF1">
    <property type="entry name" value="2EXR DOMAIN-CONTAINING PROTEIN"/>
    <property type="match status" value="1"/>
</dbReference>
<dbReference type="OrthoDB" id="3469466at2759"/>
<accession>A0A8K0SSH1</accession>